<evidence type="ECO:0000256" key="1">
    <source>
        <dbReference type="ARBA" id="ARBA00004141"/>
    </source>
</evidence>
<reference evidence="9" key="3">
    <citation type="submission" date="2015-06" db="UniProtKB">
        <authorList>
            <consortium name="EnsemblMetazoa"/>
        </authorList>
    </citation>
    <scope>IDENTIFICATION</scope>
</reference>
<feature type="transmembrane region" description="Helical" evidence="6">
    <location>
        <begin position="84"/>
        <end position="106"/>
    </location>
</feature>
<name>R7UFK0_CAPTE</name>
<dbReference type="EMBL" id="AMQN01008038">
    <property type="status" value="NOT_ANNOTATED_CDS"/>
    <property type="molecule type" value="Genomic_DNA"/>
</dbReference>
<dbReference type="STRING" id="283909.R7UFK0"/>
<dbReference type="InterPro" id="IPR007829">
    <property type="entry name" value="TM2"/>
</dbReference>
<dbReference type="Proteomes" id="UP000014760">
    <property type="component" value="Unassembled WGS sequence"/>
</dbReference>
<evidence type="ECO:0000259" key="7">
    <source>
        <dbReference type="Pfam" id="PF05154"/>
    </source>
</evidence>
<dbReference type="OrthoDB" id="10262359at2759"/>
<proteinExistence type="inferred from homology"/>
<feature type="transmembrane region" description="Helical" evidence="6">
    <location>
        <begin position="154"/>
        <end position="174"/>
    </location>
</feature>
<evidence type="ECO:0000256" key="3">
    <source>
        <dbReference type="ARBA" id="ARBA00022692"/>
    </source>
</evidence>
<dbReference type="GO" id="GO:0016020">
    <property type="term" value="C:membrane"/>
    <property type="evidence" value="ECO:0007669"/>
    <property type="project" value="UniProtKB-SubCell"/>
</dbReference>
<keyword evidence="3 6" id="KW-0812">Transmembrane</keyword>
<evidence type="ECO:0000313" key="10">
    <source>
        <dbReference type="Proteomes" id="UP000014760"/>
    </source>
</evidence>
<comment type="subcellular location">
    <subcellularLocation>
        <location evidence="1">Membrane</location>
        <topology evidence="1">Multi-pass membrane protein</topology>
    </subcellularLocation>
</comment>
<dbReference type="OMA" id="GNFGVGW"/>
<evidence type="ECO:0000256" key="4">
    <source>
        <dbReference type="ARBA" id="ARBA00022989"/>
    </source>
</evidence>
<accession>R7UFK0</accession>
<reference evidence="10" key="1">
    <citation type="submission" date="2012-12" db="EMBL/GenBank/DDBJ databases">
        <authorList>
            <person name="Hellsten U."/>
            <person name="Grimwood J."/>
            <person name="Chapman J.A."/>
            <person name="Shapiro H."/>
            <person name="Aerts A."/>
            <person name="Otillar R.P."/>
            <person name="Terry A.Y."/>
            <person name="Boore J.L."/>
            <person name="Simakov O."/>
            <person name="Marletaz F."/>
            <person name="Cho S.-J."/>
            <person name="Edsinger-Gonzales E."/>
            <person name="Havlak P."/>
            <person name="Kuo D.-H."/>
            <person name="Larsson T."/>
            <person name="Lv J."/>
            <person name="Arendt D."/>
            <person name="Savage R."/>
            <person name="Osoegawa K."/>
            <person name="de Jong P."/>
            <person name="Lindberg D.R."/>
            <person name="Seaver E.C."/>
            <person name="Weisblat D.A."/>
            <person name="Putnam N.H."/>
            <person name="Grigoriev I.V."/>
            <person name="Rokhsar D.S."/>
        </authorList>
    </citation>
    <scope>NUCLEOTIDE SEQUENCE</scope>
    <source>
        <strain evidence="10">I ESC-2004</strain>
    </source>
</reference>
<keyword evidence="10" id="KW-1185">Reference proteome</keyword>
<dbReference type="AlphaFoldDB" id="R7UFK0"/>
<evidence type="ECO:0000313" key="9">
    <source>
        <dbReference type="EnsemblMetazoa" id="CapteP227755"/>
    </source>
</evidence>
<dbReference type="EnsemblMetazoa" id="CapteT227755">
    <property type="protein sequence ID" value="CapteP227755"/>
    <property type="gene ID" value="CapteG227755"/>
</dbReference>
<feature type="domain" description="TM2" evidence="7">
    <location>
        <begin position="283"/>
        <end position="325"/>
    </location>
</feature>
<reference evidence="8 10" key="2">
    <citation type="journal article" date="2013" name="Nature">
        <title>Insights into bilaterian evolution from three spiralian genomes.</title>
        <authorList>
            <person name="Simakov O."/>
            <person name="Marletaz F."/>
            <person name="Cho S.J."/>
            <person name="Edsinger-Gonzales E."/>
            <person name="Havlak P."/>
            <person name="Hellsten U."/>
            <person name="Kuo D.H."/>
            <person name="Larsson T."/>
            <person name="Lv J."/>
            <person name="Arendt D."/>
            <person name="Savage R."/>
            <person name="Osoegawa K."/>
            <person name="de Jong P."/>
            <person name="Grimwood J."/>
            <person name="Chapman J.A."/>
            <person name="Shapiro H."/>
            <person name="Aerts A."/>
            <person name="Otillar R.P."/>
            <person name="Terry A.Y."/>
            <person name="Boore J.L."/>
            <person name="Grigoriev I.V."/>
            <person name="Lindberg D.R."/>
            <person name="Seaver E.C."/>
            <person name="Weisblat D.A."/>
            <person name="Putnam N.H."/>
            <person name="Rokhsar D.S."/>
        </authorList>
    </citation>
    <scope>NUCLEOTIDE SEQUENCE</scope>
    <source>
        <strain evidence="8 10">I ESC-2004</strain>
    </source>
</reference>
<keyword evidence="4 6" id="KW-1133">Transmembrane helix</keyword>
<gene>
    <name evidence="8" type="ORF">CAPTEDRAFT_227755</name>
</gene>
<dbReference type="EMBL" id="KB302014">
    <property type="protein sequence ID" value="ELU04878.1"/>
    <property type="molecule type" value="Genomic_DNA"/>
</dbReference>
<organism evidence="8">
    <name type="scientific">Capitella teleta</name>
    <name type="common">Polychaete worm</name>
    <dbReference type="NCBI Taxonomy" id="283909"/>
    <lineage>
        <taxon>Eukaryota</taxon>
        <taxon>Metazoa</taxon>
        <taxon>Spiralia</taxon>
        <taxon>Lophotrochozoa</taxon>
        <taxon>Annelida</taxon>
        <taxon>Polychaeta</taxon>
        <taxon>Sedentaria</taxon>
        <taxon>Scolecida</taxon>
        <taxon>Capitellidae</taxon>
        <taxon>Capitella</taxon>
    </lineage>
</organism>
<evidence type="ECO:0000256" key="2">
    <source>
        <dbReference type="ARBA" id="ARBA00008284"/>
    </source>
</evidence>
<feature type="domain" description="TM2" evidence="7">
    <location>
        <begin position="131"/>
        <end position="173"/>
    </location>
</feature>
<dbReference type="PANTHER" id="PTHR21016">
    <property type="entry name" value="BETA-AMYLOID BINDING PROTEIN-RELATED"/>
    <property type="match status" value="1"/>
</dbReference>
<protein>
    <recommendedName>
        <fullName evidence="7">TM2 domain-containing protein</fullName>
    </recommendedName>
</protein>
<feature type="domain" description="TM2" evidence="7">
    <location>
        <begin position="58"/>
        <end position="106"/>
    </location>
</feature>
<dbReference type="PANTHER" id="PTHR21016:SF25">
    <property type="entry name" value="TM2 DOMAIN-CONTAINING PROTEIN DDB_G0277895-RELATED"/>
    <property type="match status" value="1"/>
</dbReference>
<sequence>METAPSQDTGTSHPHLASLTTSRAERLAQLEEVSGNVDAPYDPSREQNAQGVVEPETKTLATSYAFWFPPLGLFGAHQYYLRNYFIAVFCSLTLGGVGVVWLVDLFRMKILVQRENDRIRTGIRARFLDDAYLLHIPWGVIGVHHYYMGNIKTAVAYTCTLSFCGIMWVLDMFVMSEWVDECNKENRVEGWPDDIEVLAIHTTLSPEPTPDHGPPPQYTMDDSLPPPSYYSVMQNAEQYLRPPPMPLSAEEAMQTEEYLNLTFPQRGETDDSGHLHVCYLDDAYLLHIPWGCIGLHQYYMGNIKTAVTYTCTLSFCGIMWVFDMFAMPAWVEECNEDCGDETSVANIEGLAIHTSLSPEPTPDHGPPPQYTMDDSLPPPSYYSVMQNAEQYLRPPPMPLSAEEAMQTEEYLNLTFPQRGETDDSGQSVFDII</sequence>
<dbReference type="InterPro" id="IPR050932">
    <property type="entry name" value="TM2D1-3-like"/>
</dbReference>
<evidence type="ECO:0000256" key="5">
    <source>
        <dbReference type="ARBA" id="ARBA00023136"/>
    </source>
</evidence>
<comment type="similarity">
    <text evidence="2">Belongs to the TM2 family.</text>
</comment>
<evidence type="ECO:0000313" key="8">
    <source>
        <dbReference type="EMBL" id="ELU04878.1"/>
    </source>
</evidence>
<dbReference type="HOGENOM" id="CLU_634996_0_0_1"/>
<dbReference type="Pfam" id="PF05154">
    <property type="entry name" value="TM2"/>
    <property type="match status" value="3"/>
</dbReference>
<keyword evidence="5 6" id="KW-0472">Membrane</keyword>
<evidence type="ECO:0000256" key="6">
    <source>
        <dbReference type="SAM" id="Phobius"/>
    </source>
</evidence>